<evidence type="ECO:0000256" key="5">
    <source>
        <dbReference type="ARBA" id="ARBA00023027"/>
    </source>
</evidence>
<dbReference type="InterPro" id="IPR017438">
    <property type="entry name" value="ATP-NAD_kinase_N"/>
</dbReference>
<dbReference type="Gene3D" id="2.60.200.30">
    <property type="entry name" value="Probable inorganic polyphosphate/atp-NAD kinase, domain 2"/>
    <property type="match status" value="1"/>
</dbReference>
<keyword evidence="8" id="KW-1185">Reference proteome</keyword>
<proteinExistence type="inferred from homology"/>
<evidence type="ECO:0000256" key="2">
    <source>
        <dbReference type="ARBA" id="ARBA00022679"/>
    </source>
</evidence>
<keyword evidence="6" id="KW-0732">Signal</keyword>
<accession>A0ABN9SVH4</accession>
<evidence type="ECO:0000256" key="1">
    <source>
        <dbReference type="ARBA" id="ARBA00010995"/>
    </source>
</evidence>
<reference evidence="7" key="1">
    <citation type="submission" date="2023-10" db="EMBL/GenBank/DDBJ databases">
        <authorList>
            <person name="Chen Y."/>
            <person name="Shah S."/>
            <person name="Dougan E. K."/>
            <person name="Thang M."/>
            <person name="Chan C."/>
        </authorList>
    </citation>
    <scope>NUCLEOTIDE SEQUENCE [LARGE SCALE GENOMIC DNA]</scope>
</reference>
<feature type="signal peptide" evidence="6">
    <location>
        <begin position="1"/>
        <end position="19"/>
    </location>
</feature>
<keyword evidence="5" id="KW-0520">NAD</keyword>
<protein>
    <recommendedName>
        <fullName evidence="9">NAD(+) kinase</fullName>
    </recommendedName>
</protein>
<dbReference type="InterPro" id="IPR017437">
    <property type="entry name" value="ATP-NAD_kinase_PpnK-typ_C"/>
</dbReference>
<evidence type="ECO:0000256" key="3">
    <source>
        <dbReference type="ARBA" id="ARBA00022777"/>
    </source>
</evidence>
<organism evidence="7 8">
    <name type="scientific">Prorocentrum cordatum</name>
    <dbReference type="NCBI Taxonomy" id="2364126"/>
    <lineage>
        <taxon>Eukaryota</taxon>
        <taxon>Sar</taxon>
        <taxon>Alveolata</taxon>
        <taxon>Dinophyceae</taxon>
        <taxon>Prorocentrales</taxon>
        <taxon>Prorocentraceae</taxon>
        <taxon>Prorocentrum</taxon>
    </lineage>
</organism>
<gene>
    <name evidence="7" type="ORF">PCOR1329_LOCUS32907</name>
</gene>
<name>A0ABN9SVH4_9DINO</name>
<feature type="chain" id="PRO_5046100721" description="NAD(+) kinase" evidence="6">
    <location>
        <begin position="20"/>
        <end position="334"/>
    </location>
</feature>
<comment type="caution">
    <text evidence="7">The sequence shown here is derived from an EMBL/GenBank/DDBJ whole genome shotgun (WGS) entry which is preliminary data.</text>
</comment>
<dbReference type="Proteomes" id="UP001189429">
    <property type="component" value="Unassembled WGS sequence"/>
</dbReference>
<evidence type="ECO:0008006" key="9">
    <source>
        <dbReference type="Google" id="ProtNLM"/>
    </source>
</evidence>
<dbReference type="EMBL" id="CAUYUJ010013558">
    <property type="protein sequence ID" value="CAK0836424.1"/>
    <property type="molecule type" value="Genomic_DNA"/>
</dbReference>
<dbReference type="Gene3D" id="3.40.50.10330">
    <property type="entry name" value="Probable inorganic polyphosphate/atp-NAD kinase, domain 1"/>
    <property type="match status" value="1"/>
</dbReference>
<evidence type="ECO:0000256" key="4">
    <source>
        <dbReference type="ARBA" id="ARBA00022857"/>
    </source>
</evidence>
<dbReference type="SUPFAM" id="SSF111331">
    <property type="entry name" value="NAD kinase/diacylglycerol kinase-like"/>
    <property type="match status" value="1"/>
</dbReference>
<sequence>MARARLGVVSSHLLPIAAAAEQRVGVTFDYEDKVSVPARRRTKVRWHEPVRRVLLVKRRGSREVSSVANDVARWLASKGIQVIVEVGDLRDYPEVPGLSTLCTEEVGSQAVDLVVALGGDGTFLHASRLLRFVQRVNHLLPPCRRMGSLGFLATVAAADWRPALARALRGDVDPVPCTLRTRLKVCLRSQEASSPWYALNECAILSRGESIGKLRLFVDGTLVTLVEGDGLLISTPTGSTGYSLSCGGPIVSPSVPGTLLTPSSENRLMFMIIASTISIPHLSSSGEASWLAHRPTKSCLQEYHDGRSLLNLDRDSVSSPRVLHPWAETGAVRP</sequence>
<evidence type="ECO:0000313" key="8">
    <source>
        <dbReference type="Proteomes" id="UP001189429"/>
    </source>
</evidence>
<dbReference type="InterPro" id="IPR016064">
    <property type="entry name" value="NAD/diacylglycerol_kinase_sf"/>
</dbReference>
<keyword evidence="4" id="KW-0521">NADP</keyword>
<evidence type="ECO:0000313" key="7">
    <source>
        <dbReference type="EMBL" id="CAK0836424.1"/>
    </source>
</evidence>
<dbReference type="PANTHER" id="PTHR20275:SF0">
    <property type="entry name" value="NAD KINASE"/>
    <property type="match status" value="1"/>
</dbReference>
<dbReference type="InterPro" id="IPR002504">
    <property type="entry name" value="NADK"/>
</dbReference>
<evidence type="ECO:0000256" key="6">
    <source>
        <dbReference type="SAM" id="SignalP"/>
    </source>
</evidence>
<dbReference type="Pfam" id="PF01513">
    <property type="entry name" value="NAD_kinase"/>
    <property type="match status" value="1"/>
</dbReference>
<keyword evidence="3" id="KW-0418">Kinase</keyword>
<comment type="similarity">
    <text evidence="1">Belongs to the NAD kinase family.</text>
</comment>
<keyword evidence="2" id="KW-0808">Transferase</keyword>
<dbReference type="PANTHER" id="PTHR20275">
    <property type="entry name" value="NAD KINASE"/>
    <property type="match status" value="1"/>
</dbReference>
<dbReference type="Pfam" id="PF20143">
    <property type="entry name" value="NAD_kinase_C"/>
    <property type="match status" value="1"/>
</dbReference>